<dbReference type="InterPro" id="IPR052516">
    <property type="entry name" value="N-heterocyclic_Hydroxylase"/>
</dbReference>
<proteinExistence type="predicted"/>
<gene>
    <name evidence="2" type="ORF">EWE75_13760</name>
</gene>
<dbReference type="InterPro" id="IPR006311">
    <property type="entry name" value="TAT_signal"/>
</dbReference>
<dbReference type="EMBL" id="SGIS01000020">
    <property type="protein sequence ID" value="RZF63859.1"/>
    <property type="molecule type" value="Genomic_DNA"/>
</dbReference>
<dbReference type="AlphaFoldDB" id="A0A4Q6Y3D0"/>
<dbReference type="InterPro" id="IPR037165">
    <property type="entry name" value="AldOxase/xan_DH_Mopterin-bd_sf"/>
</dbReference>
<feature type="domain" description="Aldehyde oxidase/xanthine dehydrogenase a/b hammerhead" evidence="1">
    <location>
        <begin position="210"/>
        <end position="288"/>
    </location>
</feature>
<dbReference type="InterPro" id="IPR008274">
    <property type="entry name" value="AldOxase/xan_DH_MoCoBD1"/>
</dbReference>
<evidence type="ECO:0000313" key="2">
    <source>
        <dbReference type="EMBL" id="RZF63859.1"/>
    </source>
</evidence>
<dbReference type="SMART" id="SM01008">
    <property type="entry name" value="Ald_Xan_dh_C"/>
    <property type="match status" value="1"/>
</dbReference>
<dbReference type="Pfam" id="PF20256">
    <property type="entry name" value="MoCoBD_2"/>
    <property type="match status" value="2"/>
</dbReference>
<name>A0A4Q6Y3D0_9SPHN</name>
<dbReference type="GO" id="GO:0016491">
    <property type="term" value="F:oxidoreductase activity"/>
    <property type="evidence" value="ECO:0007669"/>
    <property type="project" value="InterPro"/>
</dbReference>
<dbReference type="PANTHER" id="PTHR47495">
    <property type="entry name" value="ALDEHYDE DEHYDROGENASE"/>
    <property type="match status" value="1"/>
</dbReference>
<dbReference type="PIRSF" id="PIRSF036389">
    <property type="entry name" value="IOR_B"/>
    <property type="match status" value="1"/>
</dbReference>
<dbReference type="Gene3D" id="3.90.1170.50">
    <property type="entry name" value="Aldehyde oxidase/xanthine dehydrogenase, a/b hammerhead"/>
    <property type="match status" value="1"/>
</dbReference>
<dbReference type="Gene3D" id="3.30.365.10">
    <property type="entry name" value="Aldehyde oxidase/xanthine dehydrogenase, molybdopterin binding domain"/>
    <property type="match status" value="4"/>
</dbReference>
<dbReference type="Proteomes" id="UP000292085">
    <property type="component" value="Unassembled WGS sequence"/>
</dbReference>
<dbReference type="PROSITE" id="PS51318">
    <property type="entry name" value="TAT"/>
    <property type="match status" value="1"/>
</dbReference>
<keyword evidence="3" id="KW-1185">Reference proteome</keyword>
<dbReference type="InterPro" id="IPR046867">
    <property type="entry name" value="AldOxase/xan_DH_MoCoBD2"/>
</dbReference>
<dbReference type="RefSeq" id="WP_130158427.1">
    <property type="nucleotide sequence ID" value="NZ_SGIS01000020.1"/>
</dbReference>
<dbReference type="InterPro" id="IPR012368">
    <property type="entry name" value="OxRdtase_Mopterin-bd_su_IorB"/>
</dbReference>
<organism evidence="2 3">
    <name type="scientific">Sphingomonas populi</name>
    <dbReference type="NCBI Taxonomy" id="2484750"/>
    <lineage>
        <taxon>Bacteria</taxon>
        <taxon>Pseudomonadati</taxon>
        <taxon>Pseudomonadota</taxon>
        <taxon>Alphaproteobacteria</taxon>
        <taxon>Sphingomonadales</taxon>
        <taxon>Sphingomonadaceae</taxon>
        <taxon>Sphingomonas</taxon>
    </lineage>
</organism>
<protein>
    <submittedName>
        <fullName evidence="2">Xanthine dehydrogenase family protein molybdopterin-binding subunit</fullName>
    </submittedName>
</protein>
<dbReference type="SUPFAM" id="SSF56003">
    <property type="entry name" value="Molybdenum cofactor-binding domain"/>
    <property type="match status" value="2"/>
</dbReference>
<evidence type="ECO:0000313" key="3">
    <source>
        <dbReference type="Proteomes" id="UP000292085"/>
    </source>
</evidence>
<accession>A0A4Q6Y3D0</accession>
<sequence length="718" mass="76657">MADAVLSRRQILRTGALGGAALFLGVNLRSADVALAAPGDNATFKPDAFIRIASDGRATLIMPQTEMGQGIYTGLAMLIAEELDLPLDGVVLEAAPASDKLYGNPIFKVQATGGSTSMMGYWMPMRKVGASARAMLVAAAARRWRVDPQSCRTEAGAVLHDPSGRSLTYGALAGAAMRETPPTEPVLKDPSKFRLIGHSHRRLDTPEKTNGRARYGIDAMPAGVRFATLASPPVYGGKVLAIDDSQAKSLPGVRQIIVLDDLVAVVGDTSWAAMRGLAAIDIRWDDGAFANVSTETLYNDLEQAGRSEGAIVVDTGARDSLIGDGVISARYELPLLAHAPMEPMNCTVHITPGHCEVWVGTQVMTMTQRAAAEEAGLTPEQVTVHNHLIGGGFGRRLEVDGIRKAVRIARLVDGPVKVVWTREEDIGKAPYRSVYGAWMKAKLENGKPVAWSHKAVGPTVVGRWLPPAFNGKIDNDAVDGAAETPYDFPSSFVTWVRHEPRGVQTAFWRGVGPNLNIFATESFVDRVAHEAKQDPLAFRRVLIGKHPRARAVLDIATEKAGWGGALPPRSGRGISLQFAFGTYLCTVAEVIVADDGAVSVTRMTTAVDCGTPVNPDGIISQIQGGLVFGLSAALHGRITLVAGRVQQSNFHDYRVMRMDEMPRIEVHVVRNAEAPGGIGEPGTVSVQGAVCNAIYAATGVQLMRMPIDQALIAKDLQA</sequence>
<dbReference type="InterPro" id="IPR000674">
    <property type="entry name" value="Ald_Oxase/Xan_DH_a/b"/>
</dbReference>
<dbReference type="Pfam" id="PF02738">
    <property type="entry name" value="MoCoBD_1"/>
    <property type="match status" value="1"/>
</dbReference>
<dbReference type="PANTHER" id="PTHR47495:SF2">
    <property type="entry name" value="ALDEHYDE DEHYDROGENASE"/>
    <property type="match status" value="1"/>
</dbReference>
<reference evidence="2 3" key="1">
    <citation type="submission" date="2019-02" db="EMBL/GenBank/DDBJ databases">
        <authorList>
            <person name="Li Y."/>
        </authorList>
    </citation>
    <scope>NUCLEOTIDE SEQUENCE [LARGE SCALE GENOMIC DNA]</scope>
    <source>
        <strain evidence="2 3">3-7</strain>
    </source>
</reference>
<dbReference type="OrthoDB" id="9767994at2"/>
<comment type="caution">
    <text evidence="2">The sequence shown here is derived from an EMBL/GenBank/DDBJ whole genome shotgun (WGS) entry which is preliminary data.</text>
</comment>
<evidence type="ECO:0000259" key="1">
    <source>
        <dbReference type="SMART" id="SM01008"/>
    </source>
</evidence>